<proteinExistence type="inferred from homology"/>
<dbReference type="PANTHER" id="PTHR37313:SF4">
    <property type="entry name" value="CONSERVED MEMBRANE PROTEIN-RELATED"/>
    <property type="match status" value="1"/>
</dbReference>
<protein>
    <submittedName>
        <fullName evidence="2">Uncharacterized protein YlxW (UPF0749 family)</fullName>
    </submittedName>
</protein>
<dbReference type="AlphaFoldDB" id="A0A4Q7NXX9"/>
<dbReference type="PANTHER" id="PTHR37313">
    <property type="entry name" value="UPF0749 PROTEIN RV1825"/>
    <property type="match status" value="1"/>
</dbReference>
<dbReference type="OrthoDB" id="3214641at2"/>
<dbReference type="InterPro" id="IPR010273">
    <property type="entry name" value="DUF881"/>
</dbReference>
<sequence length="252" mass="26100">MAAHGRAGEHPRRSPRWRAAVPVVAVLGGLLFATAARSTGPDPRAGSRTDLVDVISVDERGVLELTGRVAGLQREVEQRARSAGGAAGAEQQRADAAAVAAGVAPARGRGLVVTLDDSPRDPGDPALPADTRPDDLVVHEQDLRGVVNALWAGGASALEVMDQRLTSTSALRCAGNVLTLHGRTYGPPFVVRAVGDPVKLRAALDEDRSVRIYREWVARVGLGYDVRAAAALALPAATGTVGLSVASPEPVS</sequence>
<keyword evidence="3" id="KW-1185">Reference proteome</keyword>
<gene>
    <name evidence="2" type="ORF">EV189_0478</name>
</gene>
<evidence type="ECO:0000313" key="3">
    <source>
        <dbReference type="Proteomes" id="UP000293638"/>
    </source>
</evidence>
<comment type="similarity">
    <text evidence="1">Belongs to the UPF0749 family.</text>
</comment>
<dbReference type="Pfam" id="PF05949">
    <property type="entry name" value="DUF881"/>
    <property type="match status" value="1"/>
</dbReference>
<organism evidence="2 3">
    <name type="scientific">Motilibacter rhizosphaerae</name>
    <dbReference type="NCBI Taxonomy" id="598652"/>
    <lineage>
        <taxon>Bacteria</taxon>
        <taxon>Bacillati</taxon>
        <taxon>Actinomycetota</taxon>
        <taxon>Actinomycetes</taxon>
        <taxon>Motilibacterales</taxon>
        <taxon>Motilibacteraceae</taxon>
        <taxon>Motilibacter</taxon>
    </lineage>
</organism>
<dbReference type="GO" id="GO:0005886">
    <property type="term" value="C:plasma membrane"/>
    <property type="evidence" value="ECO:0007669"/>
    <property type="project" value="TreeGrafter"/>
</dbReference>
<dbReference type="RefSeq" id="WP_130491336.1">
    <property type="nucleotide sequence ID" value="NZ_SGXD01000001.1"/>
</dbReference>
<dbReference type="Gene3D" id="3.30.70.1880">
    <property type="entry name" value="Protein of unknown function DUF881"/>
    <property type="match status" value="1"/>
</dbReference>
<dbReference type="Proteomes" id="UP000293638">
    <property type="component" value="Unassembled WGS sequence"/>
</dbReference>
<name>A0A4Q7NXX9_9ACTN</name>
<dbReference type="EMBL" id="SGXD01000001">
    <property type="protein sequence ID" value="RZS91242.1"/>
    <property type="molecule type" value="Genomic_DNA"/>
</dbReference>
<evidence type="ECO:0000313" key="2">
    <source>
        <dbReference type="EMBL" id="RZS91242.1"/>
    </source>
</evidence>
<evidence type="ECO:0000256" key="1">
    <source>
        <dbReference type="ARBA" id="ARBA00009108"/>
    </source>
</evidence>
<comment type="caution">
    <text evidence="2">The sequence shown here is derived from an EMBL/GenBank/DDBJ whole genome shotgun (WGS) entry which is preliminary data.</text>
</comment>
<accession>A0A4Q7NXX9</accession>
<reference evidence="2 3" key="1">
    <citation type="submission" date="2019-02" db="EMBL/GenBank/DDBJ databases">
        <title>Genomic Encyclopedia of Type Strains, Phase IV (KMG-IV): sequencing the most valuable type-strain genomes for metagenomic binning, comparative biology and taxonomic classification.</title>
        <authorList>
            <person name="Goeker M."/>
        </authorList>
    </citation>
    <scope>NUCLEOTIDE SEQUENCE [LARGE SCALE GENOMIC DNA]</scope>
    <source>
        <strain evidence="2 3">DSM 45622</strain>
    </source>
</reference>